<dbReference type="CDD" id="cd03363">
    <property type="entry name" value="TOPRIM_TopoIA_TopoI"/>
    <property type="match status" value="1"/>
</dbReference>
<dbReference type="GO" id="GO:0003677">
    <property type="term" value="F:DNA binding"/>
    <property type="evidence" value="ECO:0007669"/>
    <property type="project" value="UniProtKB-KW"/>
</dbReference>
<feature type="site" description="Interaction with DNA" evidence="10">
    <location>
        <position position="502"/>
    </location>
</feature>
<evidence type="ECO:0000313" key="14">
    <source>
        <dbReference type="EMBL" id="SDL22656.1"/>
    </source>
</evidence>
<dbReference type="STRING" id="392333.SAMN05660860_00086"/>
<evidence type="ECO:0000256" key="4">
    <source>
        <dbReference type="ARBA" id="ARBA00022771"/>
    </source>
</evidence>
<evidence type="ECO:0000259" key="13">
    <source>
        <dbReference type="PROSITE" id="PS52039"/>
    </source>
</evidence>
<dbReference type="InterPro" id="IPR005733">
    <property type="entry name" value="TopoI_bac-type"/>
</dbReference>
<feature type="region of interest" description="Interaction with DNA" evidence="10">
    <location>
        <begin position="167"/>
        <end position="172"/>
    </location>
</feature>
<dbReference type="SUPFAM" id="SSF56712">
    <property type="entry name" value="Prokaryotic type I DNA topoisomerase"/>
    <property type="match status" value="1"/>
</dbReference>
<sequence length="791" mass="88691">MAKHLVIVESPAKAKTIEKFLGPGYKVMASYGHVRAMPSKQGSVDISQDFEPKYQVLPESRRHIDGLKKEVEKSEELILATDPDREGEAIAWHLLEALGLTEDGNKPRVKRVVFHEITKNAVKKAMDNPRRVATELVDAQQARAVLDYLVGFNLSPFLWKKIRYGLSAGRVQSVALRLVCEREKEIQAFTAQEYWTIDALLAPTAAAKRTNFKARLHSLDGQRLDKFAIGAEPQALDLVKQIAACDFAVQKVTQSEKKRNPAPPFTTSTLQQEASRKLGYSARKTMSTAQKLYEGVDIGEGAVGLITYMRTDSVALSDEATGQARDVITQLYGTDYALSKPRVFRSRAKNAQEAHEAVRPTNVANTPEKVKPFLTSDQYRLYRLIWMRTVASQMAAAILDSTSVDIAAGERFMFRASGQVIRFPGFMKLYIEGTDDSEEEKEGTLPALSEGEALTREEILPEQHFTQPPPRYTEASLVKTLEEYGIGRPSTYASIMNTLVTRKYVRLEKRTFFPEDVGMVVSDLLTQHFPRYVDYAFTAEMEEELDAISRGEHQWRPAIREFWEPFIALLKQKEQEVSKADVTTEKTDRICPECGKELVVKLGRAGKFLACSGFPDCRHTEPLGTEEKEEPVLSDQKCDKCQAPMLIKEGRYGKFLACSAYPACKNIQPLVKPKALGITCPECKEGELMEKKSRYGKIFYSCNRYPKCKYALWDLPLTQACPKCKFPVTVEKTTKREGTVHKCPQESCDWKETLVPPVPKDPAAKATKPAKTAKTAKATKATKAAPKDKKG</sequence>
<feature type="compositionally biased region" description="Low complexity" evidence="11">
    <location>
        <begin position="764"/>
        <end position="784"/>
    </location>
</feature>
<dbReference type="InterPro" id="IPR023406">
    <property type="entry name" value="Topo_IA_AS"/>
</dbReference>
<dbReference type="OrthoDB" id="9804262at2"/>
<dbReference type="InterPro" id="IPR013824">
    <property type="entry name" value="Topo_IA_cen_sub1"/>
</dbReference>
<dbReference type="InterPro" id="IPR013498">
    <property type="entry name" value="Topo_IA_Znf"/>
</dbReference>
<dbReference type="InterPro" id="IPR028612">
    <property type="entry name" value="Topoisom_1_IA"/>
</dbReference>
<proteinExistence type="inferred from homology"/>
<accession>A0A1G9IC05</accession>
<dbReference type="RefSeq" id="WP_052446355.1">
    <property type="nucleotide sequence ID" value="NZ_FNGU01000001.1"/>
</dbReference>
<dbReference type="InterPro" id="IPR013826">
    <property type="entry name" value="Topo_IA_cen_sub3"/>
</dbReference>
<feature type="active site" description="O-(5'-phospho-DNA)-tyrosine intermediate" evidence="10">
    <location>
        <position position="308"/>
    </location>
</feature>
<dbReference type="Gene3D" id="3.30.65.10">
    <property type="entry name" value="Bacterial Topoisomerase I, domain 1"/>
    <property type="match status" value="3"/>
</dbReference>
<evidence type="ECO:0000256" key="5">
    <source>
        <dbReference type="ARBA" id="ARBA00022833"/>
    </source>
</evidence>
<dbReference type="Gene3D" id="1.10.290.10">
    <property type="entry name" value="Topoisomerase I, domain 4"/>
    <property type="match status" value="1"/>
</dbReference>
<evidence type="ECO:0000256" key="9">
    <source>
        <dbReference type="ARBA" id="ARBA00023235"/>
    </source>
</evidence>
<evidence type="ECO:0000256" key="2">
    <source>
        <dbReference type="ARBA" id="ARBA00009446"/>
    </source>
</evidence>
<dbReference type="GO" id="GO:0006265">
    <property type="term" value="P:DNA topological change"/>
    <property type="evidence" value="ECO:0007669"/>
    <property type="project" value="UniProtKB-UniRule"/>
</dbReference>
<feature type="site" description="Interaction with DNA" evidence="10">
    <location>
        <position position="33"/>
    </location>
</feature>
<dbReference type="SMART" id="SM00437">
    <property type="entry name" value="TOP1Ac"/>
    <property type="match status" value="1"/>
</dbReference>
<feature type="site" description="Interaction with DNA" evidence="10">
    <location>
        <position position="310"/>
    </location>
</feature>
<gene>
    <name evidence="10" type="primary">topA</name>
    <name evidence="14" type="ORF">SAMN05660860_00086</name>
</gene>
<dbReference type="Gene3D" id="2.70.20.10">
    <property type="entry name" value="Topoisomerase I, domain 3"/>
    <property type="match status" value="1"/>
</dbReference>
<keyword evidence="8 10" id="KW-0238">DNA-binding</keyword>
<keyword evidence="3" id="KW-0479">Metal-binding</keyword>
<dbReference type="HAMAP" id="MF_00952">
    <property type="entry name" value="Topoisom_1_prok"/>
    <property type="match status" value="1"/>
</dbReference>
<comment type="catalytic activity">
    <reaction evidence="1 10">
        <text>ATP-independent breakage of single-stranded DNA, followed by passage and rejoining.</text>
        <dbReference type="EC" id="5.6.2.1"/>
    </reaction>
</comment>
<dbReference type="NCBIfam" id="TIGR01051">
    <property type="entry name" value="topA_bact"/>
    <property type="match status" value="1"/>
</dbReference>
<feature type="site" description="Interaction with DNA" evidence="10">
    <location>
        <position position="143"/>
    </location>
</feature>
<evidence type="ECO:0000256" key="8">
    <source>
        <dbReference type="ARBA" id="ARBA00023125"/>
    </source>
</evidence>
<dbReference type="PROSITE" id="PS50880">
    <property type="entry name" value="TOPRIM"/>
    <property type="match status" value="1"/>
</dbReference>
<dbReference type="SMART" id="SM00436">
    <property type="entry name" value="TOP1Bc"/>
    <property type="match status" value="1"/>
</dbReference>
<feature type="site" description="Interaction with DNA" evidence="10">
    <location>
        <position position="159"/>
    </location>
</feature>
<dbReference type="CDD" id="cd00186">
    <property type="entry name" value="TOP1Ac"/>
    <property type="match status" value="1"/>
</dbReference>
<evidence type="ECO:0000259" key="12">
    <source>
        <dbReference type="PROSITE" id="PS50880"/>
    </source>
</evidence>
<dbReference type="InterPro" id="IPR013825">
    <property type="entry name" value="Topo_IA_cen_sub2"/>
</dbReference>
<name>A0A1G9IC05_9BACT</name>
<evidence type="ECO:0000313" key="15">
    <source>
        <dbReference type="Proteomes" id="UP000182146"/>
    </source>
</evidence>
<dbReference type="GO" id="GO:0003917">
    <property type="term" value="F:DNA topoisomerase type I (single strand cut, ATP-independent) activity"/>
    <property type="evidence" value="ECO:0007669"/>
    <property type="project" value="UniProtKB-UniRule"/>
</dbReference>
<evidence type="ECO:0000256" key="7">
    <source>
        <dbReference type="ARBA" id="ARBA00023029"/>
    </source>
</evidence>
<comment type="subunit">
    <text evidence="10">Monomer.</text>
</comment>
<dbReference type="InterPro" id="IPR000380">
    <property type="entry name" value="Topo_IA"/>
</dbReference>
<dbReference type="SUPFAM" id="SSF57783">
    <property type="entry name" value="Zinc beta-ribbon"/>
    <property type="match status" value="2"/>
</dbReference>
<evidence type="ECO:0000256" key="3">
    <source>
        <dbReference type="ARBA" id="ARBA00022723"/>
    </source>
</evidence>
<dbReference type="InterPro" id="IPR003601">
    <property type="entry name" value="Topo_IA_2"/>
</dbReference>
<keyword evidence="4" id="KW-0863">Zinc-finger</keyword>
<protein>
    <recommendedName>
        <fullName evidence="10">DNA topoisomerase 1</fullName>
        <ecNumber evidence="10">5.6.2.1</ecNumber>
    </recommendedName>
    <alternativeName>
        <fullName evidence="10">DNA topoisomerase I</fullName>
    </alternativeName>
</protein>
<organism evidence="14 15">
    <name type="scientific">Geoalkalibacter ferrihydriticus</name>
    <dbReference type="NCBI Taxonomy" id="392333"/>
    <lineage>
        <taxon>Bacteria</taxon>
        <taxon>Pseudomonadati</taxon>
        <taxon>Thermodesulfobacteriota</taxon>
        <taxon>Desulfuromonadia</taxon>
        <taxon>Desulfuromonadales</taxon>
        <taxon>Geoalkalibacteraceae</taxon>
        <taxon>Geoalkalibacter</taxon>
    </lineage>
</organism>
<dbReference type="InterPro" id="IPR003602">
    <property type="entry name" value="Topo_IA_DNA-bd_dom"/>
</dbReference>
<dbReference type="PANTHER" id="PTHR42785">
    <property type="entry name" value="DNA TOPOISOMERASE, TYPE IA, CORE"/>
    <property type="match status" value="1"/>
</dbReference>
<dbReference type="SMART" id="SM00493">
    <property type="entry name" value="TOPRIM"/>
    <property type="match status" value="1"/>
</dbReference>
<evidence type="ECO:0000256" key="11">
    <source>
        <dbReference type="SAM" id="MobiDB-lite"/>
    </source>
</evidence>
<dbReference type="AlphaFoldDB" id="A0A1G9IC05"/>
<dbReference type="PANTHER" id="PTHR42785:SF1">
    <property type="entry name" value="DNA TOPOISOMERASE"/>
    <property type="match status" value="1"/>
</dbReference>
<dbReference type="Pfam" id="PF01131">
    <property type="entry name" value="Topoisom_bac"/>
    <property type="match status" value="1"/>
</dbReference>
<evidence type="ECO:0000256" key="10">
    <source>
        <dbReference type="HAMAP-Rule" id="MF_00952"/>
    </source>
</evidence>
<keyword evidence="6" id="KW-0460">Magnesium</keyword>
<dbReference type="InterPro" id="IPR006171">
    <property type="entry name" value="TOPRIM_dom"/>
</dbReference>
<comment type="similarity">
    <text evidence="2 10">Belongs to the type IA topoisomerase family.</text>
</comment>
<keyword evidence="7 10" id="KW-0799">Topoisomerase</keyword>
<dbReference type="Proteomes" id="UP000182146">
    <property type="component" value="Unassembled WGS sequence"/>
</dbReference>
<feature type="domain" description="Toprim" evidence="12">
    <location>
        <begin position="3"/>
        <end position="117"/>
    </location>
</feature>
<dbReference type="EMBL" id="FNGU01000001">
    <property type="protein sequence ID" value="SDL22656.1"/>
    <property type="molecule type" value="Genomic_DNA"/>
</dbReference>
<dbReference type="GO" id="GO:0008270">
    <property type="term" value="F:zinc ion binding"/>
    <property type="evidence" value="ECO:0007669"/>
    <property type="project" value="UniProtKB-KW"/>
</dbReference>
<reference evidence="14 15" key="1">
    <citation type="submission" date="2016-10" db="EMBL/GenBank/DDBJ databases">
        <authorList>
            <person name="de Groot N.N."/>
        </authorList>
    </citation>
    <scope>NUCLEOTIDE SEQUENCE [LARGE SCALE GENOMIC DNA]</scope>
    <source>
        <strain evidence="14 15">DSM 17813</strain>
    </source>
</reference>
<evidence type="ECO:0000256" key="1">
    <source>
        <dbReference type="ARBA" id="ARBA00000213"/>
    </source>
</evidence>
<comment type="caution">
    <text evidence="10">Lacks conserved residue(s) required for the propagation of feature annotation.</text>
</comment>
<dbReference type="Gene3D" id="1.10.460.10">
    <property type="entry name" value="Topoisomerase I, domain 2"/>
    <property type="match status" value="1"/>
</dbReference>
<keyword evidence="5" id="KW-0862">Zinc</keyword>
<dbReference type="PROSITE" id="PS52039">
    <property type="entry name" value="TOPO_IA_2"/>
    <property type="match status" value="1"/>
</dbReference>
<dbReference type="EC" id="5.6.2.1" evidence="10"/>
<feature type="domain" description="Topo IA-type catalytic" evidence="13">
    <location>
        <begin position="133"/>
        <end position="570"/>
    </location>
</feature>
<feature type="region of interest" description="Disordered" evidence="11">
    <location>
        <begin position="754"/>
        <end position="791"/>
    </location>
</feature>
<dbReference type="InterPro" id="IPR023405">
    <property type="entry name" value="Topo_IA_core_domain"/>
</dbReference>
<dbReference type="InterPro" id="IPR013497">
    <property type="entry name" value="Topo_IA_cen"/>
</dbReference>
<feature type="site" description="Interaction with DNA" evidence="10">
    <location>
        <position position="147"/>
    </location>
</feature>
<comment type="function">
    <text evidence="10">Releases the supercoiling and torsional tension of DNA, which is introduced during the DNA replication and transcription, by transiently cleaving and rejoining one strand of the DNA duplex. Introduces a single-strand break via transesterification at a target site in duplex DNA. The scissile phosphodiester is attacked by the catalytic tyrosine of the enzyme, resulting in the formation of a DNA-(5'-phosphotyrosyl)-enzyme intermediate and the expulsion of a 3'-OH DNA strand. The free DNA strand then undergoes passage around the unbroken strand, thus removing DNA supercoils. Finally, in the religation step, the DNA 3'-OH attacks the covalent intermediate to expel the active-site tyrosine and restore the DNA phosphodiester backbone.</text>
</comment>
<keyword evidence="9 10" id="KW-0413">Isomerase</keyword>
<dbReference type="Pfam" id="PF01396">
    <property type="entry name" value="Zn_ribbon_Top1"/>
    <property type="match status" value="3"/>
</dbReference>
<dbReference type="InterPro" id="IPR034149">
    <property type="entry name" value="TOPRIM_TopoI"/>
</dbReference>
<dbReference type="PRINTS" id="PR00417">
    <property type="entry name" value="PRTPISMRASEI"/>
</dbReference>
<dbReference type="Gene3D" id="3.40.50.140">
    <property type="match status" value="1"/>
</dbReference>
<evidence type="ECO:0000256" key="6">
    <source>
        <dbReference type="ARBA" id="ARBA00022842"/>
    </source>
</evidence>
<dbReference type="Pfam" id="PF01751">
    <property type="entry name" value="Toprim"/>
    <property type="match status" value="1"/>
</dbReference>
<dbReference type="PROSITE" id="PS00396">
    <property type="entry name" value="TOPO_IA_1"/>
    <property type="match status" value="1"/>
</dbReference>
<dbReference type="GO" id="GO:0005694">
    <property type="term" value="C:chromosome"/>
    <property type="evidence" value="ECO:0007669"/>
    <property type="project" value="InterPro"/>
</dbReference>